<gene>
    <name evidence="1" type="ORF">GIL414_LOCUS3875</name>
</gene>
<evidence type="ECO:0000313" key="2">
    <source>
        <dbReference type="Proteomes" id="UP000681720"/>
    </source>
</evidence>
<organism evidence="1 2">
    <name type="scientific">Rotaria magnacalcarata</name>
    <dbReference type="NCBI Taxonomy" id="392030"/>
    <lineage>
        <taxon>Eukaryota</taxon>
        <taxon>Metazoa</taxon>
        <taxon>Spiralia</taxon>
        <taxon>Gnathifera</taxon>
        <taxon>Rotifera</taxon>
        <taxon>Eurotatoria</taxon>
        <taxon>Bdelloidea</taxon>
        <taxon>Philodinida</taxon>
        <taxon>Philodinidae</taxon>
        <taxon>Rotaria</taxon>
    </lineage>
</organism>
<dbReference type="AlphaFoldDB" id="A0A8S2KGS4"/>
<proteinExistence type="predicted"/>
<feature type="non-terminal residue" evidence="1">
    <location>
        <position position="60"/>
    </location>
</feature>
<comment type="caution">
    <text evidence="1">The sequence shown here is derived from an EMBL/GenBank/DDBJ whole genome shotgun (WGS) entry which is preliminary data.</text>
</comment>
<protein>
    <submittedName>
        <fullName evidence="1">Uncharacterized protein</fullName>
    </submittedName>
</protein>
<dbReference type="Proteomes" id="UP000681720">
    <property type="component" value="Unassembled WGS sequence"/>
</dbReference>
<dbReference type="EMBL" id="CAJOBJ010000884">
    <property type="protein sequence ID" value="CAF3849402.1"/>
    <property type="molecule type" value="Genomic_DNA"/>
</dbReference>
<sequence>MTSNYKLDGDELETFTLIWLDAEIYGSENKIVQNDLRQLSDDFRTFHNDHDCESFIKSLS</sequence>
<reference evidence="1" key="1">
    <citation type="submission" date="2021-02" db="EMBL/GenBank/DDBJ databases">
        <authorList>
            <person name="Nowell W R."/>
        </authorList>
    </citation>
    <scope>NUCLEOTIDE SEQUENCE</scope>
</reference>
<name>A0A8S2KGS4_9BILA</name>
<accession>A0A8S2KGS4</accession>
<evidence type="ECO:0000313" key="1">
    <source>
        <dbReference type="EMBL" id="CAF3849402.1"/>
    </source>
</evidence>